<dbReference type="EMBL" id="JAIWYP010000003">
    <property type="protein sequence ID" value="KAH3847294.1"/>
    <property type="molecule type" value="Genomic_DNA"/>
</dbReference>
<accession>A0A9D4KXB9</accession>
<protein>
    <submittedName>
        <fullName evidence="2">Uncharacterized protein</fullName>
    </submittedName>
</protein>
<dbReference type="AlphaFoldDB" id="A0A9D4KXB9"/>
<evidence type="ECO:0000313" key="3">
    <source>
        <dbReference type="Proteomes" id="UP000828390"/>
    </source>
</evidence>
<keyword evidence="3" id="KW-1185">Reference proteome</keyword>
<sequence length="132" mass="14850">MRKDGSIIAKGVVQCKPFTKASARMHRKGTNTLARRFSSSLIGAEQSLQDNSRGSESASSLSECSNPAQPNGANGLDLGRKKYPKKLTPSESDLKKYRVYKTMFSDLIVKRKLGEKLYDKCLKYEEWKNKQN</sequence>
<evidence type="ECO:0000256" key="1">
    <source>
        <dbReference type="SAM" id="MobiDB-lite"/>
    </source>
</evidence>
<name>A0A9D4KXB9_DREPO</name>
<reference evidence="2" key="1">
    <citation type="journal article" date="2019" name="bioRxiv">
        <title>The Genome of the Zebra Mussel, Dreissena polymorpha: A Resource for Invasive Species Research.</title>
        <authorList>
            <person name="McCartney M.A."/>
            <person name="Auch B."/>
            <person name="Kono T."/>
            <person name="Mallez S."/>
            <person name="Zhang Y."/>
            <person name="Obille A."/>
            <person name="Becker A."/>
            <person name="Abrahante J.E."/>
            <person name="Garbe J."/>
            <person name="Badalamenti J.P."/>
            <person name="Herman A."/>
            <person name="Mangelson H."/>
            <person name="Liachko I."/>
            <person name="Sullivan S."/>
            <person name="Sone E.D."/>
            <person name="Koren S."/>
            <person name="Silverstein K.A.T."/>
            <person name="Beckman K.B."/>
            <person name="Gohl D.M."/>
        </authorList>
    </citation>
    <scope>NUCLEOTIDE SEQUENCE</scope>
    <source>
        <strain evidence="2">Duluth1</strain>
        <tissue evidence="2">Whole animal</tissue>
    </source>
</reference>
<comment type="caution">
    <text evidence="2">The sequence shown here is derived from an EMBL/GenBank/DDBJ whole genome shotgun (WGS) entry which is preliminary data.</text>
</comment>
<feature type="region of interest" description="Disordered" evidence="1">
    <location>
        <begin position="44"/>
        <end position="89"/>
    </location>
</feature>
<proteinExistence type="predicted"/>
<reference evidence="2" key="2">
    <citation type="submission" date="2020-11" db="EMBL/GenBank/DDBJ databases">
        <authorList>
            <person name="McCartney M.A."/>
            <person name="Auch B."/>
            <person name="Kono T."/>
            <person name="Mallez S."/>
            <person name="Becker A."/>
            <person name="Gohl D.M."/>
            <person name="Silverstein K.A.T."/>
            <person name="Koren S."/>
            <person name="Bechman K.B."/>
            <person name="Herman A."/>
            <person name="Abrahante J.E."/>
            <person name="Garbe J."/>
        </authorList>
    </citation>
    <scope>NUCLEOTIDE SEQUENCE</scope>
    <source>
        <strain evidence="2">Duluth1</strain>
        <tissue evidence="2">Whole animal</tissue>
    </source>
</reference>
<dbReference type="Proteomes" id="UP000828390">
    <property type="component" value="Unassembled WGS sequence"/>
</dbReference>
<organism evidence="2 3">
    <name type="scientific">Dreissena polymorpha</name>
    <name type="common">Zebra mussel</name>
    <name type="synonym">Mytilus polymorpha</name>
    <dbReference type="NCBI Taxonomy" id="45954"/>
    <lineage>
        <taxon>Eukaryota</taxon>
        <taxon>Metazoa</taxon>
        <taxon>Spiralia</taxon>
        <taxon>Lophotrochozoa</taxon>
        <taxon>Mollusca</taxon>
        <taxon>Bivalvia</taxon>
        <taxon>Autobranchia</taxon>
        <taxon>Heteroconchia</taxon>
        <taxon>Euheterodonta</taxon>
        <taxon>Imparidentia</taxon>
        <taxon>Neoheterodontei</taxon>
        <taxon>Myida</taxon>
        <taxon>Dreissenoidea</taxon>
        <taxon>Dreissenidae</taxon>
        <taxon>Dreissena</taxon>
    </lineage>
</organism>
<evidence type="ECO:0000313" key="2">
    <source>
        <dbReference type="EMBL" id="KAH3847294.1"/>
    </source>
</evidence>
<feature type="compositionally biased region" description="Low complexity" evidence="1">
    <location>
        <begin position="52"/>
        <end position="65"/>
    </location>
</feature>
<gene>
    <name evidence="2" type="ORF">DPMN_089613</name>
</gene>